<evidence type="ECO:0000313" key="3">
    <source>
        <dbReference type="Proteomes" id="UP000017836"/>
    </source>
</evidence>
<dbReference type="HOGENOM" id="CLU_2486364_0_0_1"/>
<feature type="compositionally biased region" description="Polar residues" evidence="1">
    <location>
        <begin position="1"/>
        <end position="24"/>
    </location>
</feature>
<organism evidence="2 3">
    <name type="scientific">Amborella trichopoda</name>
    <dbReference type="NCBI Taxonomy" id="13333"/>
    <lineage>
        <taxon>Eukaryota</taxon>
        <taxon>Viridiplantae</taxon>
        <taxon>Streptophyta</taxon>
        <taxon>Embryophyta</taxon>
        <taxon>Tracheophyta</taxon>
        <taxon>Spermatophyta</taxon>
        <taxon>Magnoliopsida</taxon>
        <taxon>Amborellales</taxon>
        <taxon>Amborellaceae</taxon>
        <taxon>Amborella</taxon>
    </lineage>
</organism>
<accession>W1NYD8</accession>
<reference evidence="3" key="1">
    <citation type="journal article" date="2013" name="Science">
        <title>The Amborella genome and the evolution of flowering plants.</title>
        <authorList>
            <consortium name="Amborella Genome Project"/>
        </authorList>
    </citation>
    <scope>NUCLEOTIDE SEQUENCE [LARGE SCALE GENOMIC DNA]</scope>
</reference>
<dbReference type="EMBL" id="KI394917">
    <property type="protein sequence ID" value="ERN00311.1"/>
    <property type="molecule type" value="Genomic_DNA"/>
</dbReference>
<name>W1NYD8_AMBTC</name>
<feature type="compositionally biased region" description="Acidic residues" evidence="1">
    <location>
        <begin position="57"/>
        <end position="74"/>
    </location>
</feature>
<gene>
    <name evidence="2" type="ORF">AMTR_s00107p00120600</name>
</gene>
<keyword evidence="3" id="KW-1185">Reference proteome</keyword>
<protein>
    <submittedName>
        <fullName evidence="2">Uncharacterized protein</fullName>
    </submittedName>
</protein>
<proteinExistence type="predicted"/>
<dbReference type="Gramene" id="ERN00311">
    <property type="protein sequence ID" value="ERN00311"/>
    <property type="gene ID" value="AMTR_s00107p00120600"/>
</dbReference>
<evidence type="ECO:0000256" key="1">
    <source>
        <dbReference type="SAM" id="MobiDB-lite"/>
    </source>
</evidence>
<feature type="region of interest" description="Disordered" evidence="1">
    <location>
        <begin position="1"/>
        <end position="87"/>
    </location>
</feature>
<dbReference type="Proteomes" id="UP000017836">
    <property type="component" value="Unassembled WGS sequence"/>
</dbReference>
<sequence length="87" mass="8984">MPLVQERSSSSEDIAVVSPSQVVNASPLRLVGEPASTPSVSPRSLSSPLPMAKGEELGMEEASEEHEATADDEGSSPIGGEEPVPIE</sequence>
<evidence type="ECO:0000313" key="2">
    <source>
        <dbReference type="EMBL" id="ERN00311.1"/>
    </source>
</evidence>
<dbReference type="AlphaFoldDB" id="W1NYD8"/>
<feature type="compositionally biased region" description="Low complexity" evidence="1">
    <location>
        <begin position="36"/>
        <end position="50"/>
    </location>
</feature>